<dbReference type="GO" id="GO:0031151">
    <property type="term" value="F:histone H3K79 methyltransferase activity"/>
    <property type="evidence" value="ECO:0007669"/>
    <property type="project" value="InterPro"/>
</dbReference>
<protein>
    <recommendedName>
        <fullName evidence="2">DOT1 domain-containing protein</fullName>
    </recommendedName>
</protein>
<name>A0AAD6XZ14_9AGAR</name>
<dbReference type="InterPro" id="IPR029063">
    <property type="entry name" value="SAM-dependent_MTases_sf"/>
</dbReference>
<feature type="region of interest" description="Disordered" evidence="1">
    <location>
        <begin position="162"/>
        <end position="189"/>
    </location>
</feature>
<comment type="caution">
    <text evidence="3">The sequence shown here is derived from an EMBL/GenBank/DDBJ whole genome shotgun (WGS) entry which is preliminary data.</text>
</comment>
<dbReference type="Gene3D" id="3.40.50.150">
    <property type="entry name" value="Vaccinia Virus protein VP39"/>
    <property type="match status" value="1"/>
</dbReference>
<keyword evidence="4" id="KW-1185">Reference proteome</keyword>
<feature type="region of interest" description="Disordered" evidence="1">
    <location>
        <begin position="264"/>
        <end position="302"/>
    </location>
</feature>
<evidence type="ECO:0000313" key="4">
    <source>
        <dbReference type="Proteomes" id="UP001222325"/>
    </source>
</evidence>
<dbReference type="InterPro" id="IPR025789">
    <property type="entry name" value="DOT1_dom"/>
</dbReference>
<feature type="domain" description="DOT1" evidence="2">
    <location>
        <begin position="528"/>
        <end position="592"/>
    </location>
</feature>
<evidence type="ECO:0000259" key="2">
    <source>
        <dbReference type="Pfam" id="PF08123"/>
    </source>
</evidence>
<organism evidence="3 4">
    <name type="scientific">Mycena belliarum</name>
    <dbReference type="NCBI Taxonomy" id="1033014"/>
    <lineage>
        <taxon>Eukaryota</taxon>
        <taxon>Fungi</taxon>
        <taxon>Dikarya</taxon>
        <taxon>Basidiomycota</taxon>
        <taxon>Agaricomycotina</taxon>
        <taxon>Agaricomycetes</taxon>
        <taxon>Agaricomycetidae</taxon>
        <taxon>Agaricales</taxon>
        <taxon>Marasmiineae</taxon>
        <taxon>Mycenaceae</taxon>
        <taxon>Mycena</taxon>
    </lineage>
</organism>
<feature type="compositionally biased region" description="Basic and acidic residues" evidence="1">
    <location>
        <begin position="176"/>
        <end position="189"/>
    </location>
</feature>
<proteinExistence type="predicted"/>
<dbReference type="Proteomes" id="UP001222325">
    <property type="component" value="Unassembled WGS sequence"/>
</dbReference>
<sequence length="711" mass="78049">MDSENMSAAVILARCAASGPRRCYGDDVVLGRRTVGDRAGDAAENVGAAAGVAADSGSVLLPPLSGPRLPGLAHDERFASSRLISRWEWTREASVASYMSMIVRHGMGMGLEFGLVRKASCAMTLGIPMASDGAPEARSPRSRRRRTALMRWPRGVRLEKRTRSGAGISALPSARGPRDGADRERRGGRERMMRASVLWSAPRAQIDTDARPVCISSARALPPPPSALERMRTRWGGDLSARRVRAPPVPNAAGLERGVAAARRSRESRAAGDARFCTAGSGDRRCREGGRRTRRPREEGRPSHYPVVYSRVMLRVFARPAGAAGGAPGGAPKGAPGDVLPSEVFLLCTRRGENVAYPRDEGAWGVLRGLRGVRKVAGGGRRRGKSAFCVLTHQRGMARSGHDGRWKQTRYGEEEVEMIGRERKGSHNAYGVWRLDLTGWKWRGYTSLEDTISQHLQASLYRSQEERIVLGIGKKKKELLKQEKPENVIAVIADAPFSTTAECLLFLDLLYDSTVSPNITFVKGQKGSWVYGELESEALQTLCRCVRQSLKQGSLFLDIGVGIGHTALFVMLTTSCNTIAYKFMEAPAKLAHYWSISRSCLTDTSQLCENTISAASVILWKNKAFEPDNARQVDVINVCLENWGTFMGICSWSDGVVVHDLKFHREKPTHSTTTAFWSDQAGLAEWYPTNPPCPYSYIVASRYCEELRTPV</sequence>
<evidence type="ECO:0000256" key="1">
    <source>
        <dbReference type="SAM" id="MobiDB-lite"/>
    </source>
</evidence>
<reference evidence="3" key="1">
    <citation type="submission" date="2023-03" db="EMBL/GenBank/DDBJ databases">
        <title>Massive genome expansion in bonnet fungi (Mycena s.s.) driven by repeated elements and novel gene families across ecological guilds.</title>
        <authorList>
            <consortium name="Lawrence Berkeley National Laboratory"/>
            <person name="Harder C.B."/>
            <person name="Miyauchi S."/>
            <person name="Viragh M."/>
            <person name="Kuo A."/>
            <person name="Thoen E."/>
            <person name="Andreopoulos B."/>
            <person name="Lu D."/>
            <person name="Skrede I."/>
            <person name="Drula E."/>
            <person name="Henrissat B."/>
            <person name="Morin E."/>
            <person name="Kohler A."/>
            <person name="Barry K."/>
            <person name="LaButti K."/>
            <person name="Morin E."/>
            <person name="Salamov A."/>
            <person name="Lipzen A."/>
            <person name="Mereny Z."/>
            <person name="Hegedus B."/>
            <person name="Baldrian P."/>
            <person name="Stursova M."/>
            <person name="Weitz H."/>
            <person name="Taylor A."/>
            <person name="Grigoriev I.V."/>
            <person name="Nagy L.G."/>
            <person name="Martin F."/>
            <person name="Kauserud H."/>
        </authorList>
    </citation>
    <scope>NUCLEOTIDE SEQUENCE</scope>
    <source>
        <strain evidence="3">CBHHK173m</strain>
    </source>
</reference>
<feature type="compositionally biased region" description="Basic and acidic residues" evidence="1">
    <location>
        <begin position="282"/>
        <end position="302"/>
    </location>
</feature>
<dbReference type="AlphaFoldDB" id="A0AAD6XZ14"/>
<dbReference type="SUPFAM" id="SSF53335">
    <property type="entry name" value="S-adenosyl-L-methionine-dependent methyltransferases"/>
    <property type="match status" value="1"/>
</dbReference>
<gene>
    <name evidence="3" type="ORF">B0H15DRAFT_796053</name>
</gene>
<dbReference type="Pfam" id="PF08123">
    <property type="entry name" value="DOT1"/>
    <property type="match status" value="1"/>
</dbReference>
<accession>A0AAD6XZ14</accession>
<dbReference type="EMBL" id="JARJCN010000003">
    <property type="protein sequence ID" value="KAJ7102632.1"/>
    <property type="molecule type" value="Genomic_DNA"/>
</dbReference>
<evidence type="ECO:0000313" key="3">
    <source>
        <dbReference type="EMBL" id="KAJ7102632.1"/>
    </source>
</evidence>